<dbReference type="Pfam" id="PF03106">
    <property type="entry name" value="WRKY"/>
    <property type="match status" value="1"/>
</dbReference>
<evidence type="ECO:0000256" key="2">
    <source>
        <dbReference type="ARBA" id="ARBA00023015"/>
    </source>
</evidence>
<dbReference type="OrthoDB" id="684963at2759"/>
<evidence type="ECO:0000256" key="6">
    <source>
        <dbReference type="SAM" id="MobiDB-lite"/>
    </source>
</evidence>
<name>A0A2T7EFG4_9POAL</name>
<dbReference type="GO" id="GO:0000976">
    <property type="term" value="F:transcription cis-regulatory region binding"/>
    <property type="evidence" value="ECO:0007669"/>
    <property type="project" value="TreeGrafter"/>
</dbReference>
<evidence type="ECO:0000256" key="4">
    <source>
        <dbReference type="ARBA" id="ARBA00023163"/>
    </source>
</evidence>
<dbReference type="Gramene" id="PUZ66567">
    <property type="protein sequence ID" value="PUZ66567"/>
    <property type="gene ID" value="GQ55_3G325900"/>
</dbReference>
<dbReference type="InterPro" id="IPR044810">
    <property type="entry name" value="WRKY_plant"/>
</dbReference>
<dbReference type="PROSITE" id="PS50811">
    <property type="entry name" value="WRKY"/>
    <property type="match status" value="1"/>
</dbReference>
<sequence length="406" mass="43239">MQHVLAAHPGPPLALLGGSLDHRDSITREPVVVGRTMDDAVLQIEDAFGLARELMAELQATPQNDPGYLAGRCQRIAQAYLAASRMLGPHPHGADDLSPPAALQRHHPFGGGDGTGSSHGHLQQLELLRSFLGGGAPSSAPFQQHLGRLLEPSPFNTTTSPDMFGAGTSGGPVRRQASSSRSSPPVQPRQHRRRRESGERMTMMVPVQRTGNTDLPPDDGYTWRKYGQKDILGSRYPRSYYRCTHKNYYGCEAKKKVQRLDHDPFMYEVTYCGNHTCLTSTTPILTLPAHTTTAASTAASMLTNSPTGSAAILAGQDLVMAPAAEQPTPPALSTAIQLGISWMPSALVGPSAGEGSSSAQVNVPAASGRDTEFPVMDLADAMFNSGSSGGSSMDGIFPAHHEQRDS</sequence>
<evidence type="ECO:0000313" key="9">
    <source>
        <dbReference type="Proteomes" id="UP000244336"/>
    </source>
</evidence>
<evidence type="ECO:0000256" key="1">
    <source>
        <dbReference type="ARBA" id="ARBA00004123"/>
    </source>
</evidence>
<dbReference type="SUPFAM" id="SSF118290">
    <property type="entry name" value="WRKY DNA-binding domain"/>
    <property type="match status" value="1"/>
</dbReference>
<protein>
    <recommendedName>
        <fullName evidence="7">WRKY domain-containing protein</fullName>
    </recommendedName>
</protein>
<keyword evidence="9" id="KW-1185">Reference proteome</keyword>
<comment type="subcellular location">
    <subcellularLocation>
        <location evidence="1">Nucleus</location>
    </subcellularLocation>
</comment>
<keyword evidence="2" id="KW-0805">Transcription regulation</keyword>
<dbReference type="Gene3D" id="2.20.25.80">
    <property type="entry name" value="WRKY domain"/>
    <property type="match status" value="1"/>
</dbReference>
<dbReference type="AlphaFoldDB" id="A0A2T7EFG4"/>
<proteinExistence type="predicted"/>
<keyword evidence="4" id="KW-0804">Transcription</keyword>
<dbReference type="PANTHER" id="PTHR32096:SF146">
    <property type="entry name" value="WRKY TRANSCRIPTION FACTOR 19-RELATED"/>
    <property type="match status" value="1"/>
</dbReference>
<dbReference type="GO" id="GO:0005634">
    <property type="term" value="C:nucleus"/>
    <property type="evidence" value="ECO:0007669"/>
    <property type="project" value="UniProtKB-SubCell"/>
</dbReference>
<reference evidence="8 9" key="1">
    <citation type="submission" date="2018-04" db="EMBL/GenBank/DDBJ databases">
        <title>WGS assembly of Panicum hallii var. hallii HAL2.</title>
        <authorList>
            <person name="Lovell J."/>
            <person name="Jenkins J."/>
            <person name="Lowry D."/>
            <person name="Mamidi S."/>
            <person name="Sreedasyam A."/>
            <person name="Weng X."/>
            <person name="Barry K."/>
            <person name="Bonette J."/>
            <person name="Campitelli B."/>
            <person name="Daum C."/>
            <person name="Gordon S."/>
            <person name="Gould B."/>
            <person name="Lipzen A."/>
            <person name="MacQueen A."/>
            <person name="Palacio-Mejia J."/>
            <person name="Plott C."/>
            <person name="Shakirov E."/>
            <person name="Shu S."/>
            <person name="Yoshinaga Y."/>
            <person name="Zane M."/>
            <person name="Rokhsar D."/>
            <person name="Grimwood J."/>
            <person name="Schmutz J."/>
            <person name="Juenger T."/>
        </authorList>
    </citation>
    <scope>NUCLEOTIDE SEQUENCE [LARGE SCALE GENOMIC DNA]</scope>
    <source>
        <strain evidence="9">cv. HAL2</strain>
    </source>
</reference>
<feature type="compositionally biased region" description="Low complexity" evidence="6">
    <location>
        <begin position="174"/>
        <end position="184"/>
    </location>
</feature>
<accession>A0A2T7EFG4</accession>
<evidence type="ECO:0000259" key="7">
    <source>
        <dbReference type="PROSITE" id="PS50811"/>
    </source>
</evidence>
<dbReference type="PANTHER" id="PTHR32096">
    <property type="entry name" value="WRKY TRANSCRIPTION FACTOR 30-RELATED-RELATED"/>
    <property type="match status" value="1"/>
</dbReference>
<dbReference type="InterPro" id="IPR003657">
    <property type="entry name" value="WRKY_dom"/>
</dbReference>
<feature type="region of interest" description="Disordered" evidence="6">
    <location>
        <begin position="150"/>
        <end position="202"/>
    </location>
</feature>
<feature type="region of interest" description="Disordered" evidence="6">
    <location>
        <begin position="387"/>
        <end position="406"/>
    </location>
</feature>
<feature type="domain" description="WRKY" evidence="7">
    <location>
        <begin position="218"/>
        <end position="275"/>
    </location>
</feature>
<gene>
    <name evidence="8" type="ORF">GQ55_3G325900</name>
</gene>
<feature type="region of interest" description="Disordered" evidence="6">
    <location>
        <begin position="90"/>
        <end position="120"/>
    </location>
</feature>
<evidence type="ECO:0000256" key="5">
    <source>
        <dbReference type="ARBA" id="ARBA00023242"/>
    </source>
</evidence>
<dbReference type="SMART" id="SM00774">
    <property type="entry name" value="WRKY"/>
    <property type="match status" value="1"/>
</dbReference>
<keyword evidence="5" id="KW-0539">Nucleus</keyword>
<dbReference type="EMBL" id="CM009751">
    <property type="protein sequence ID" value="PUZ66567.1"/>
    <property type="molecule type" value="Genomic_DNA"/>
</dbReference>
<organism evidence="8 9">
    <name type="scientific">Panicum hallii var. hallii</name>
    <dbReference type="NCBI Taxonomy" id="1504633"/>
    <lineage>
        <taxon>Eukaryota</taxon>
        <taxon>Viridiplantae</taxon>
        <taxon>Streptophyta</taxon>
        <taxon>Embryophyta</taxon>
        <taxon>Tracheophyta</taxon>
        <taxon>Spermatophyta</taxon>
        <taxon>Magnoliopsida</taxon>
        <taxon>Liliopsida</taxon>
        <taxon>Poales</taxon>
        <taxon>Poaceae</taxon>
        <taxon>PACMAD clade</taxon>
        <taxon>Panicoideae</taxon>
        <taxon>Panicodae</taxon>
        <taxon>Paniceae</taxon>
        <taxon>Panicinae</taxon>
        <taxon>Panicum</taxon>
        <taxon>Panicum sect. Panicum</taxon>
    </lineage>
</organism>
<dbReference type="InterPro" id="IPR036576">
    <property type="entry name" value="WRKY_dom_sf"/>
</dbReference>
<dbReference type="GO" id="GO:0003700">
    <property type="term" value="F:DNA-binding transcription factor activity"/>
    <property type="evidence" value="ECO:0007669"/>
    <property type="project" value="InterPro"/>
</dbReference>
<dbReference type="Proteomes" id="UP000244336">
    <property type="component" value="Chromosome 3"/>
</dbReference>
<evidence type="ECO:0000313" key="8">
    <source>
        <dbReference type="EMBL" id="PUZ66567.1"/>
    </source>
</evidence>
<keyword evidence="3" id="KW-0238">DNA-binding</keyword>
<evidence type="ECO:0000256" key="3">
    <source>
        <dbReference type="ARBA" id="ARBA00023125"/>
    </source>
</evidence>